<evidence type="ECO:0000256" key="1">
    <source>
        <dbReference type="ARBA" id="ARBA00000966"/>
    </source>
</evidence>
<reference evidence="11 12" key="1">
    <citation type="journal article" date="2023" name="Hortic Res">
        <title>The complete reference genome for grapevine (Vitis vinifera L.) genetics and breeding.</title>
        <authorList>
            <person name="Shi X."/>
            <person name="Cao S."/>
            <person name="Wang X."/>
            <person name="Huang S."/>
            <person name="Wang Y."/>
            <person name="Liu Z."/>
            <person name="Liu W."/>
            <person name="Leng X."/>
            <person name="Peng Y."/>
            <person name="Wang N."/>
            <person name="Wang Y."/>
            <person name="Ma Z."/>
            <person name="Xu X."/>
            <person name="Zhang F."/>
            <person name="Xue H."/>
            <person name="Zhong H."/>
            <person name="Wang Y."/>
            <person name="Zhang K."/>
            <person name="Velt A."/>
            <person name="Avia K."/>
            <person name="Holtgrawe D."/>
            <person name="Grimplet J."/>
            <person name="Matus J.T."/>
            <person name="Ware D."/>
            <person name="Wu X."/>
            <person name="Wang H."/>
            <person name="Liu C."/>
            <person name="Fang Y."/>
            <person name="Rustenholz C."/>
            <person name="Cheng Z."/>
            <person name="Xiao H."/>
            <person name="Zhou Y."/>
        </authorList>
    </citation>
    <scope>NUCLEOTIDE SEQUENCE [LARGE SCALE GENOMIC DNA]</scope>
    <source>
        <strain evidence="12">cv. Pinot noir / PN40024</strain>
        <tissue evidence="11">Leaf</tissue>
    </source>
</reference>
<evidence type="ECO:0000256" key="5">
    <source>
        <dbReference type="ARBA" id="ARBA00023001"/>
    </source>
</evidence>
<dbReference type="InterPro" id="IPR008928">
    <property type="entry name" value="6-hairpin_glycosidase_sf"/>
</dbReference>
<protein>
    <recommendedName>
        <fullName evidence="3">cellulase</fullName>
        <ecNumber evidence="3">3.2.1.4</ecNumber>
    </recommendedName>
</protein>
<accession>A0ABY9BW09</accession>
<organism evidence="11 12">
    <name type="scientific">Vitis vinifera</name>
    <name type="common">Grape</name>
    <dbReference type="NCBI Taxonomy" id="29760"/>
    <lineage>
        <taxon>Eukaryota</taxon>
        <taxon>Viridiplantae</taxon>
        <taxon>Streptophyta</taxon>
        <taxon>Embryophyta</taxon>
        <taxon>Tracheophyta</taxon>
        <taxon>Spermatophyta</taxon>
        <taxon>Magnoliopsida</taxon>
        <taxon>eudicotyledons</taxon>
        <taxon>Gunneridae</taxon>
        <taxon>Pentapetalae</taxon>
        <taxon>rosids</taxon>
        <taxon>Vitales</taxon>
        <taxon>Vitaceae</taxon>
        <taxon>Viteae</taxon>
        <taxon>Vitis</taxon>
    </lineage>
</organism>
<dbReference type="Gene3D" id="1.50.10.10">
    <property type="match status" value="1"/>
</dbReference>
<evidence type="ECO:0000256" key="6">
    <source>
        <dbReference type="ARBA" id="ARBA00023277"/>
    </source>
</evidence>
<proteinExistence type="inferred from homology"/>
<keyword evidence="9" id="KW-0472">Membrane</keyword>
<evidence type="ECO:0000259" key="10">
    <source>
        <dbReference type="Pfam" id="PF00759"/>
    </source>
</evidence>
<keyword evidence="12" id="KW-1185">Reference proteome</keyword>
<sequence length="68" mass="7594">MKWRVDSGLHDGKASGVDLVRRYYDAGDNVKFGLPITFTITMMSWIIVEYGKQMSANGELGHAMEAVK</sequence>
<keyword evidence="4" id="KW-0378">Hydrolase</keyword>
<keyword evidence="5" id="KW-0136">Cellulose degradation</keyword>
<evidence type="ECO:0000256" key="7">
    <source>
        <dbReference type="ARBA" id="ARBA00023295"/>
    </source>
</evidence>
<dbReference type="Proteomes" id="UP001227230">
    <property type="component" value="Chromosome 4"/>
</dbReference>
<dbReference type="Pfam" id="PF00759">
    <property type="entry name" value="Glyco_hydro_9"/>
    <property type="match status" value="1"/>
</dbReference>
<dbReference type="EC" id="3.2.1.4" evidence="3"/>
<keyword evidence="6" id="KW-0119">Carbohydrate metabolism</keyword>
<dbReference type="InterPro" id="IPR012341">
    <property type="entry name" value="6hp_glycosidase-like_sf"/>
</dbReference>
<keyword evidence="9" id="KW-1133">Transmembrane helix</keyword>
<dbReference type="SUPFAM" id="SSF48208">
    <property type="entry name" value="Six-hairpin glycosidases"/>
    <property type="match status" value="1"/>
</dbReference>
<evidence type="ECO:0000313" key="11">
    <source>
        <dbReference type="EMBL" id="WJZ86435.1"/>
    </source>
</evidence>
<comment type="catalytic activity">
    <reaction evidence="1">
        <text>Endohydrolysis of (1-&gt;4)-beta-D-glucosidic linkages in cellulose, lichenin and cereal beta-D-glucans.</text>
        <dbReference type="EC" id="3.2.1.4"/>
    </reaction>
</comment>
<evidence type="ECO:0000313" key="12">
    <source>
        <dbReference type="Proteomes" id="UP001227230"/>
    </source>
</evidence>
<evidence type="ECO:0000256" key="2">
    <source>
        <dbReference type="ARBA" id="ARBA00007072"/>
    </source>
</evidence>
<keyword evidence="9" id="KW-0812">Transmembrane</keyword>
<comment type="similarity">
    <text evidence="2">Belongs to the glycosyl hydrolase 9 (cellulase E) family.</text>
</comment>
<feature type="domain" description="Glycoside hydrolase family 9" evidence="10">
    <location>
        <begin position="1"/>
        <end position="68"/>
    </location>
</feature>
<evidence type="ECO:0000256" key="3">
    <source>
        <dbReference type="ARBA" id="ARBA00012601"/>
    </source>
</evidence>
<dbReference type="PANTHER" id="PTHR22298">
    <property type="entry name" value="ENDO-1,4-BETA-GLUCANASE"/>
    <property type="match status" value="1"/>
</dbReference>
<keyword evidence="7" id="KW-0326">Glycosidase</keyword>
<evidence type="ECO:0000256" key="4">
    <source>
        <dbReference type="ARBA" id="ARBA00022801"/>
    </source>
</evidence>
<gene>
    <name evidence="11" type="ORF">VitviT2T_005889</name>
</gene>
<dbReference type="InterPro" id="IPR001701">
    <property type="entry name" value="Glyco_hydro_9"/>
</dbReference>
<name>A0ABY9BW09_VITVI</name>
<keyword evidence="8" id="KW-0624">Polysaccharide degradation</keyword>
<dbReference type="EMBL" id="CP126651">
    <property type="protein sequence ID" value="WJZ86435.1"/>
    <property type="molecule type" value="Genomic_DNA"/>
</dbReference>
<feature type="transmembrane region" description="Helical" evidence="9">
    <location>
        <begin position="32"/>
        <end position="48"/>
    </location>
</feature>
<evidence type="ECO:0000256" key="8">
    <source>
        <dbReference type="ARBA" id="ARBA00023326"/>
    </source>
</evidence>
<evidence type="ECO:0000256" key="9">
    <source>
        <dbReference type="SAM" id="Phobius"/>
    </source>
</evidence>